<evidence type="ECO:0000256" key="2">
    <source>
        <dbReference type="ARBA" id="ARBA00022692"/>
    </source>
</evidence>
<dbReference type="RefSeq" id="WP_066766735.1">
    <property type="nucleotide sequence ID" value="NZ_BMIO01000004.1"/>
</dbReference>
<dbReference type="EMBL" id="BMIO01000004">
    <property type="protein sequence ID" value="GGD41029.1"/>
    <property type="molecule type" value="Genomic_DNA"/>
</dbReference>
<dbReference type="GO" id="GO:0034040">
    <property type="term" value="F:ATPase-coupled lipid transmembrane transporter activity"/>
    <property type="evidence" value="ECO:0007669"/>
    <property type="project" value="TreeGrafter"/>
</dbReference>
<evidence type="ECO:0000313" key="10">
    <source>
        <dbReference type="EMBL" id="GGD41029.1"/>
    </source>
</evidence>
<evidence type="ECO:0000256" key="7">
    <source>
        <dbReference type="SAM" id="Phobius"/>
    </source>
</evidence>
<feature type="domain" description="ABC transmembrane type-1" evidence="9">
    <location>
        <begin position="18"/>
        <end position="306"/>
    </location>
</feature>
<keyword evidence="4 10" id="KW-0067">ATP-binding</keyword>
<dbReference type="InterPro" id="IPR003593">
    <property type="entry name" value="AAA+_ATPase"/>
</dbReference>
<dbReference type="InterPro" id="IPR017871">
    <property type="entry name" value="ABC_transporter-like_CS"/>
</dbReference>
<dbReference type="Pfam" id="PF00005">
    <property type="entry name" value="ABC_tran"/>
    <property type="match status" value="1"/>
</dbReference>
<dbReference type="AlphaFoldDB" id="A0A916YDM2"/>
<dbReference type="InterPro" id="IPR011527">
    <property type="entry name" value="ABC1_TM_dom"/>
</dbReference>
<keyword evidence="2 7" id="KW-0812">Transmembrane</keyword>
<evidence type="ECO:0000259" key="9">
    <source>
        <dbReference type="PROSITE" id="PS50929"/>
    </source>
</evidence>
<evidence type="ECO:0000256" key="5">
    <source>
        <dbReference type="ARBA" id="ARBA00022989"/>
    </source>
</evidence>
<dbReference type="PROSITE" id="PS00211">
    <property type="entry name" value="ABC_TRANSPORTER_1"/>
    <property type="match status" value="1"/>
</dbReference>
<comment type="caution">
    <text evidence="10">The sequence shown here is derived from an EMBL/GenBank/DDBJ whole genome shotgun (WGS) entry which is preliminary data.</text>
</comment>
<keyword evidence="3" id="KW-0547">Nucleotide-binding</keyword>
<dbReference type="InterPro" id="IPR036640">
    <property type="entry name" value="ABC1_TM_sf"/>
</dbReference>
<dbReference type="InterPro" id="IPR039421">
    <property type="entry name" value="Type_1_exporter"/>
</dbReference>
<dbReference type="SUPFAM" id="SSF52540">
    <property type="entry name" value="P-loop containing nucleoside triphosphate hydrolases"/>
    <property type="match status" value="1"/>
</dbReference>
<dbReference type="Pfam" id="PF00664">
    <property type="entry name" value="ABC_membrane"/>
    <property type="match status" value="1"/>
</dbReference>
<dbReference type="GO" id="GO:0140359">
    <property type="term" value="F:ABC-type transporter activity"/>
    <property type="evidence" value="ECO:0007669"/>
    <property type="project" value="InterPro"/>
</dbReference>
<name>A0A916YDM2_9SPHN</name>
<organism evidence="10 11">
    <name type="scientific">Croceicoccus pelagius</name>
    <dbReference type="NCBI Taxonomy" id="1703341"/>
    <lineage>
        <taxon>Bacteria</taxon>
        <taxon>Pseudomonadati</taxon>
        <taxon>Pseudomonadota</taxon>
        <taxon>Alphaproteobacteria</taxon>
        <taxon>Sphingomonadales</taxon>
        <taxon>Erythrobacteraceae</taxon>
        <taxon>Croceicoccus</taxon>
    </lineage>
</organism>
<evidence type="ECO:0000256" key="1">
    <source>
        <dbReference type="ARBA" id="ARBA00004651"/>
    </source>
</evidence>
<dbReference type="PANTHER" id="PTHR24221">
    <property type="entry name" value="ATP-BINDING CASSETTE SUB-FAMILY B"/>
    <property type="match status" value="1"/>
</dbReference>
<comment type="subcellular location">
    <subcellularLocation>
        <location evidence="1">Cell membrane</location>
        <topology evidence="1">Multi-pass membrane protein</topology>
    </subcellularLocation>
</comment>
<dbReference type="Gene3D" id="3.40.50.300">
    <property type="entry name" value="P-loop containing nucleotide triphosphate hydrolases"/>
    <property type="match status" value="1"/>
</dbReference>
<evidence type="ECO:0000256" key="6">
    <source>
        <dbReference type="ARBA" id="ARBA00023136"/>
    </source>
</evidence>
<feature type="transmembrane region" description="Helical" evidence="7">
    <location>
        <begin position="253"/>
        <end position="269"/>
    </location>
</feature>
<gene>
    <name evidence="10" type="ORF">GCM10010989_13910</name>
</gene>
<keyword evidence="5 7" id="KW-1133">Transmembrane helix</keyword>
<dbReference type="InterPro" id="IPR027417">
    <property type="entry name" value="P-loop_NTPase"/>
</dbReference>
<dbReference type="GO" id="GO:0005886">
    <property type="term" value="C:plasma membrane"/>
    <property type="evidence" value="ECO:0007669"/>
    <property type="project" value="UniProtKB-SubCell"/>
</dbReference>
<reference evidence="10 11" key="1">
    <citation type="journal article" date="2014" name="Int. J. Syst. Evol. Microbiol.">
        <title>Complete genome sequence of Corynebacterium casei LMG S-19264T (=DSM 44701T), isolated from a smear-ripened cheese.</title>
        <authorList>
            <consortium name="US DOE Joint Genome Institute (JGI-PGF)"/>
            <person name="Walter F."/>
            <person name="Albersmeier A."/>
            <person name="Kalinowski J."/>
            <person name="Ruckert C."/>
        </authorList>
    </citation>
    <scope>NUCLEOTIDE SEQUENCE [LARGE SCALE GENOMIC DNA]</scope>
    <source>
        <strain evidence="10 11">CGMCC 1.15358</strain>
    </source>
</reference>
<dbReference type="PROSITE" id="PS50929">
    <property type="entry name" value="ABC_TM1F"/>
    <property type="match status" value="1"/>
</dbReference>
<sequence>MKGTSVTLLRSVAAPRLLALLALMLASALTEGAGIIALVPMLSLLSADAGNIPDWAHPLASHVTLSALLAFFVALVALRAVLQYAVSVLQRRLQLEVVDHWRKTVFSALVRADWRTLSALRNSDHASMVVMGVDRLGYGFANLLLLISGAATLGAIWIAALWLSPVLALVAVGGGLVVLAGFAPLRRRAHLLGKRLGEDYRRVQAVLDDTMRAMRLVKSHGREQAASEEMTRSTSDLRDAQITFEKAAGRARVLLHVGAALLLAVIVALASSRDIAPAVLLPLIALFARSVPLLDSLQQAAQHWVHAVPALKDAEALIETLREAEELSPTGSARLHPASSISVNGVAVRHPGREQAAVEGVTLDLAVDATTVLVGPSGAGKSTLADIFGGLLQPDEGVVEIDGQALSPEGLIGWRASVAYVHQEPVLFHGTVRENLLWAEPEAREDTLEQALRSASAGFVFDLPCGLDTVVGDAGRQLSGGERQRIALARALLRDPALLILDEATSALDSANEAAIGAAIAGMAGTRTILVIAHRGKLAETADTLVHMRDGRIEAIENRS</sequence>
<dbReference type="InterPro" id="IPR003439">
    <property type="entry name" value="ABC_transporter-like_ATP-bd"/>
</dbReference>
<dbReference type="PANTHER" id="PTHR24221:SF632">
    <property type="entry name" value="ATP-DEPENDENT LIPID A-CORE FLIPPASE"/>
    <property type="match status" value="1"/>
</dbReference>
<dbReference type="Gene3D" id="1.20.1560.10">
    <property type="entry name" value="ABC transporter type 1, transmembrane domain"/>
    <property type="match status" value="1"/>
</dbReference>
<feature type="transmembrane region" description="Helical" evidence="7">
    <location>
        <begin position="63"/>
        <end position="82"/>
    </location>
</feature>
<evidence type="ECO:0000313" key="11">
    <source>
        <dbReference type="Proteomes" id="UP000598997"/>
    </source>
</evidence>
<accession>A0A916YDM2</accession>
<feature type="transmembrane region" description="Helical" evidence="7">
    <location>
        <begin position="166"/>
        <end position="185"/>
    </location>
</feature>
<evidence type="ECO:0000256" key="4">
    <source>
        <dbReference type="ARBA" id="ARBA00022840"/>
    </source>
</evidence>
<protein>
    <submittedName>
        <fullName evidence="10">ABC transporter ATP-binding protein</fullName>
    </submittedName>
</protein>
<dbReference type="Proteomes" id="UP000598997">
    <property type="component" value="Unassembled WGS sequence"/>
</dbReference>
<feature type="domain" description="ABC transporter" evidence="8">
    <location>
        <begin position="341"/>
        <end position="560"/>
    </location>
</feature>
<dbReference type="GO" id="GO:0016887">
    <property type="term" value="F:ATP hydrolysis activity"/>
    <property type="evidence" value="ECO:0007669"/>
    <property type="project" value="InterPro"/>
</dbReference>
<keyword evidence="11" id="KW-1185">Reference proteome</keyword>
<dbReference type="SMART" id="SM00382">
    <property type="entry name" value="AAA"/>
    <property type="match status" value="1"/>
</dbReference>
<proteinExistence type="predicted"/>
<dbReference type="PROSITE" id="PS50893">
    <property type="entry name" value="ABC_TRANSPORTER_2"/>
    <property type="match status" value="1"/>
</dbReference>
<evidence type="ECO:0000259" key="8">
    <source>
        <dbReference type="PROSITE" id="PS50893"/>
    </source>
</evidence>
<dbReference type="GO" id="GO:0005524">
    <property type="term" value="F:ATP binding"/>
    <property type="evidence" value="ECO:0007669"/>
    <property type="project" value="UniProtKB-KW"/>
</dbReference>
<keyword evidence="6 7" id="KW-0472">Membrane</keyword>
<evidence type="ECO:0000256" key="3">
    <source>
        <dbReference type="ARBA" id="ARBA00022741"/>
    </source>
</evidence>
<dbReference type="OrthoDB" id="5288711at2"/>
<feature type="transmembrane region" description="Helical" evidence="7">
    <location>
        <begin position="136"/>
        <end position="160"/>
    </location>
</feature>
<dbReference type="SUPFAM" id="SSF90123">
    <property type="entry name" value="ABC transporter transmembrane region"/>
    <property type="match status" value="1"/>
</dbReference>